<gene>
    <name evidence="14" type="ORF">MNBD_NITROSPINAE01-1415</name>
</gene>
<dbReference type="InterPro" id="IPR017871">
    <property type="entry name" value="ABC_transporter-like_CS"/>
</dbReference>
<dbReference type="InterPro" id="IPR022374">
    <property type="entry name" value="EttA"/>
</dbReference>
<keyword evidence="4" id="KW-0699">rRNA-binding</keyword>
<evidence type="ECO:0000256" key="8">
    <source>
        <dbReference type="ARBA" id="ARBA00022840"/>
    </source>
</evidence>
<keyword evidence="6" id="KW-0547">Nucleotide-binding</keyword>
<sequence>MAGEYIFTMSGLSRTYGHKKVLENINLCFYHGAKIGVVGENGSGKSTLLRIMAGEDADFDGTAAPLKGTTIGYLPQEPTLTPDKNVRENVEEAFAEIKGLIKEYEAISTAMASPMSDDEMEKALDKMGKLQDKIDAVDGWELDRQVEIAMDALVLPPDDMDVTKLSGGERRRVALCKLLLRKPDILLLDEPTNHLDAETVDWLEGQLREYPGNVIVSTHDRYFLDNITKWILELDKGRGIPFEGNYSAWLEQKAKRMAQAEGQGKSLKKHMEMELEWIRSNPGARRTKNKARIKDYENLSASVKPLDKNYLDIQIAPGASLGDQVIEFDGVSKGYDGSELISDLSFIIPRGGIVGIIGPNGVGKTTMFRMIVGEEEPTNGKITVGQTVNISHVDQHRDELDGSKTIFEEITGGGEHMEIGGQTVNSRAYVARFNFKGADQQKNVDKLSGGERNRVHLAKLLKRGGNVILLDEPTNDLDVSTLRALEDAILEFSGCVMVISHDRFFLDRICTHLLVFEGTGDIRWFEGNFAEYEQMKRKETGGKEENRRSKYKKLTLR</sequence>
<organism evidence="14">
    <name type="scientific">hydrothermal vent metagenome</name>
    <dbReference type="NCBI Taxonomy" id="652676"/>
    <lineage>
        <taxon>unclassified sequences</taxon>
        <taxon>metagenomes</taxon>
        <taxon>ecological metagenomes</taxon>
    </lineage>
</organism>
<keyword evidence="9" id="KW-0810">Translation regulation</keyword>
<feature type="region of interest" description="Disordered" evidence="12">
    <location>
        <begin position="537"/>
        <end position="557"/>
    </location>
</feature>
<keyword evidence="7" id="KW-0378">Hydrolase</keyword>
<dbReference type="NCBIfam" id="NF008775">
    <property type="entry name" value="PRK11819.1"/>
    <property type="match status" value="1"/>
</dbReference>
<evidence type="ECO:0000256" key="12">
    <source>
        <dbReference type="SAM" id="MobiDB-lite"/>
    </source>
</evidence>
<dbReference type="GO" id="GO:0000049">
    <property type="term" value="F:tRNA binding"/>
    <property type="evidence" value="ECO:0007669"/>
    <property type="project" value="UniProtKB-KW"/>
</dbReference>
<feature type="domain" description="ABC transporter" evidence="13">
    <location>
        <begin position="326"/>
        <end position="543"/>
    </location>
</feature>
<keyword evidence="5" id="KW-0677">Repeat</keyword>
<name>A0A3B1BMB4_9ZZZZ</name>
<evidence type="ECO:0000259" key="13">
    <source>
        <dbReference type="PROSITE" id="PS50893"/>
    </source>
</evidence>
<evidence type="ECO:0000256" key="11">
    <source>
        <dbReference type="ARBA" id="ARBA00022917"/>
    </source>
</evidence>
<dbReference type="InterPro" id="IPR003439">
    <property type="entry name" value="ABC_transporter-like_ATP-bd"/>
</dbReference>
<keyword evidence="2" id="KW-0963">Cytoplasm</keyword>
<keyword evidence="11" id="KW-0648">Protein biosynthesis</keyword>
<evidence type="ECO:0000256" key="4">
    <source>
        <dbReference type="ARBA" id="ARBA00022730"/>
    </source>
</evidence>
<evidence type="ECO:0000256" key="6">
    <source>
        <dbReference type="ARBA" id="ARBA00022741"/>
    </source>
</evidence>
<dbReference type="CDD" id="cd03221">
    <property type="entry name" value="ABCF_EF-3"/>
    <property type="match status" value="2"/>
</dbReference>
<keyword evidence="8" id="KW-0067">ATP-binding</keyword>
<keyword evidence="3" id="KW-0820">tRNA-binding</keyword>
<dbReference type="PROSITE" id="PS00211">
    <property type="entry name" value="ABC_TRANSPORTER_1"/>
    <property type="match status" value="1"/>
</dbReference>
<evidence type="ECO:0000313" key="14">
    <source>
        <dbReference type="EMBL" id="VAX19099.1"/>
    </source>
</evidence>
<dbReference type="Gene3D" id="3.40.50.300">
    <property type="entry name" value="P-loop containing nucleotide triphosphate hydrolases"/>
    <property type="match status" value="2"/>
</dbReference>
<feature type="domain" description="ABC transporter" evidence="13">
    <location>
        <begin position="7"/>
        <end position="262"/>
    </location>
</feature>
<proteinExistence type="inferred from homology"/>
<accession>A0A3B1BMB4</accession>
<dbReference type="InterPro" id="IPR027417">
    <property type="entry name" value="P-loop_NTPase"/>
</dbReference>
<dbReference type="GO" id="GO:0006412">
    <property type="term" value="P:translation"/>
    <property type="evidence" value="ECO:0007669"/>
    <property type="project" value="UniProtKB-KW"/>
</dbReference>
<evidence type="ECO:0000256" key="7">
    <source>
        <dbReference type="ARBA" id="ARBA00022801"/>
    </source>
</evidence>
<dbReference type="GO" id="GO:0016887">
    <property type="term" value="F:ATP hydrolysis activity"/>
    <property type="evidence" value="ECO:0007669"/>
    <property type="project" value="InterPro"/>
</dbReference>
<dbReference type="GO" id="GO:0005524">
    <property type="term" value="F:ATP binding"/>
    <property type="evidence" value="ECO:0007669"/>
    <property type="project" value="UniProtKB-KW"/>
</dbReference>
<dbReference type="EMBL" id="UOGC01000083">
    <property type="protein sequence ID" value="VAX19099.1"/>
    <property type="molecule type" value="Genomic_DNA"/>
</dbReference>
<evidence type="ECO:0000256" key="3">
    <source>
        <dbReference type="ARBA" id="ARBA00022555"/>
    </source>
</evidence>
<comment type="similarity">
    <text evidence="1">Belongs to the ABC transporter superfamily. ABCF family. Translational throttle EttA subfamily.</text>
</comment>
<dbReference type="NCBIfam" id="TIGR03719">
    <property type="entry name" value="ABC_ABC_ChvD"/>
    <property type="match status" value="1"/>
</dbReference>
<dbReference type="GO" id="GO:0045900">
    <property type="term" value="P:negative regulation of translational elongation"/>
    <property type="evidence" value="ECO:0007669"/>
    <property type="project" value="InterPro"/>
</dbReference>
<dbReference type="FunFam" id="3.40.50.300:FF:000011">
    <property type="entry name" value="Putative ABC transporter ATP-binding component"/>
    <property type="match status" value="1"/>
</dbReference>
<dbReference type="InterPro" id="IPR003593">
    <property type="entry name" value="AAA+_ATPase"/>
</dbReference>
<dbReference type="SMART" id="SM00382">
    <property type="entry name" value="AAA"/>
    <property type="match status" value="2"/>
</dbReference>
<dbReference type="PROSITE" id="PS50893">
    <property type="entry name" value="ABC_TRANSPORTER_2"/>
    <property type="match status" value="2"/>
</dbReference>
<dbReference type="PANTHER" id="PTHR43858:SF1">
    <property type="entry name" value="ABC TRANSPORTER-RELATED PROTEIN"/>
    <property type="match status" value="1"/>
</dbReference>
<evidence type="ECO:0000256" key="1">
    <source>
        <dbReference type="ARBA" id="ARBA00005868"/>
    </source>
</evidence>
<evidence type="ECO:0000256" key="5">
    <source>
        <dbReference type="ARBA" id="ARBA00022737"/>
    </source>
</evidence>
<reference evidence="14" key="1">
    <citation type="submission" date="2018-06" db="EMBL/GenBank/DDBJ databases">
        <authorList>
            <person name="Zhirakovskaya E."/>
        </authorList>
    </citation>
    <scope>NUCLEOTIDE SEQUENCE</scope>
</reference>
<dbReference type="Pfam" id="PF12848">
    <property type="entry name" value="ABC_tran_Xtn"/>
    <property type="match status" value="1"/>
</dbReference>
<evidence type="ECO:0000256" key="10">
    <source>
        <dbReference type="ARBA" id="ARBA00022884"/>
    </source>
</evidence>
<dbReference type="AlphaFoldDB" id="A0A3B1BMB4"/>
<feature type="compositionally biased region" description="Basic and acidic residues" evidence="12">
    <location>
        <begin position="537"/>
        <end position="548"/>
    </location>
</feature>
<evidence type="ECO:0000256" key="2">
    <source>
        <dbReference type="ARBA" id="ARBA00022490"/>
    </source>
</evidence>
<dbReference type="InterPro" id="IPR032781">
    <property type="entry name" value="ABC_tran_Xtn"/>
</dbReference>
<dbReference type="HAMAP" id="MF_00847">
    <property type="entry name" value="EttA"/>
    <property type="match status" value="1"/>
</dbReference>
<keyword evidence="10" id="KW-0694">RNA-binding</keyword>
<dbReference type="SUPFAM" id="SSF52540">
    <property type="entry name" value="P-loop containing nucleoside triphosphate hydrolases"/>
    <property type="match status" value="2"/>
</dbReference>
<dbReference type="FunFam" id="3.40.50.300:FF:000183">
    <property type="entry name" value="ABC transporter ATP-binding protein yjjK"/>
    <property type="match status" value="1"/>
</dbReference>
<evidence type="ECO:0000256" key="9">
    <source>
        <dbReference type="ARBA" id="ARBA00022845"/>
    </source>
</evidence>
<dbReference type="Pfam" id="PF00005">
    <property type="entry name" value="ABC_tran"/>
    <property type="match status" value="2"/>
</dbReference>
<protein>
    <submittedName>
        <fullName evidence="14">Energy-dependent translational throttle protein EttA</fullName>
    </submittedName>
</protein>
<dbReference type="PANTHER" id="PTHR43858">
    <property type="entry name" value="ENERGY-DEPENDENT TRANSLATIONAL THROTTLE PROTEIN ETTA"/>
    <property type="match status" value="1"/>
</dbReference>
<dbReference type="GO" id="GO:0019843">
    <property type="term" value="F:rRNA binding"/>
    <property type="evidence" value="ECO:0007669"/>
    <property type="project" value="UniProtKB-KW"/>
</dbReference>